<dbReference type="PANTHER" id="PTHR30137:SF18">
    <property type="entry name" value="CONSERVED PROTEIN"/>
    <property type="match status" value="1"/>
</dbReference>
<reference evidence="2 3" key="1">
    <citation type="submission" date="2019-07" db="EMBL/GenBank/DDBJ databases">
        <title>Quadrisphaera sp. strain DD2A genome sequencing and assembly.</title>
        <authorList>
            <person name="Kim I."/>
        </authorList>
    </citation>
    <scope>NUCLEOTIDE SEQUENCE [LARGE SCALE GENOMIC DNA]</scope>
    <source>
        <strain evidence="2 3">DD2A</strain>
    </source>
</reference>
<feature type="domain" description="Luciferase-like" evidence="1">
    <location>
        <begin position="22"/>
        <end position="102"/>
    </location>
</feature>
<dbReference type="InterPro" id="IPR036661">
    <property type="entry name" value="Luciferase-like_sf"/>
</dbReference>
<organism evidence="2 3">
    <name type="scientific">Quadrisphaera setariae</name>
    <dbReference type="NCBI Taxonomy" id="2593304"/>
    <lineage>
        <taxon>Bacteria</taxon>
        <taxon>Bacillati</taxon>
        <taxon>Actinomycetota</taxon>
        <taxon>Actinomycetes</taxon>
        <taxon>Kineosporiales</taxon>
        <taxon>Kineosporiaceae</taxon>
        <taxon>Quadrisphaera</taxon>
    </lineage>
</organism>
<dbReference type="InterPro" id="IPR011251">
    <property type="entry name" value="Luciferase-like_dom"/>
</dbReference>
<dbReference type="Pfam" id="PF00296">
    <property type="entry name" value="Bac_luciferase"/>
    <property type="match status" value="1"/>
</dbReference>
<keyword evidence="3" id="KW-1185">Reference proteome</keyword>
<dbReference type="InterPro" id="IPR019922">
    <property type="entry name" value="Lucif-like_OxRdatse_MSMEG_4141"/>
</dbReference>
<dbReference type="EMBL" id="VKAC01000019">
    <property type="protein sequence ID" value="TXR51664.1"/>
    <property type="molecule type" value="Genomic_DNA"/>
</dbReference>
<evidence type="ECO:0000313" key="3">
    <source>
        <dbReference type="Proteomes" id="UP000321234"/>
    </source>
</evidence>
<dbReference type="AlphaFoldDB" id="A0A5C8Z2X8"/>
<dbReference type="OrthoDB" id="4760590at2"/>
<gene>
    <name evidence="2" type="ORF">FMM08_21790</name>
</gene>
<proteinExistence type="predicted"/>
<evidence type="ECO:0000259" key="1">
    <source>
        <dbReference type="Pfam" id="PF00296"/>
    </source>
</evidence>
<dbReference type="InterPro" id="IPR050766">
    <property type="entry name" value="Bact_Lucif_Oxidored"/>
</dbReference>
<name>A0A5C8Z2X8_9ACTN</name>
<dbReference type="Proteomes" id="UP000321234">
    <property type="component" value="Unassembled WGS sequence"/>
</dbReference>
<dbReference type="NCBIfam" id="TIGR03620">
    <property type="entry name" value="F420_MSMEG_4141"/>
    <property type="match status" value="1"/>
</dbReference>
<sequence length="282" mass="29295">MSWQDRLGAVGVWRGVTDTDPALAAEVERLGYGTVWLGGSPPADLVAAERLLEVTDALVVATGITNIWMTDPAELAAAYHRVQARFPDRLLLGIGSGHREATPQRVRPLQAMGHYLDVLDEHGVPVGARVLSALGPKMLAVSAERAVGTHPYLTVPSQTGQMRADLGDGPLVAPEQTVVLETDEDAARAAARDFLSRYLQLENYTATMHRGGFTGADTALPGSDRLVDSIVVHGSAAAVAAGVRAHLDAGADHVCVQVVPAGSDVAGALGALAGALGLTPRG</sequence>
<evidence type="ECO:0000313" key="2">
    <source>
        <dbReference type="EMBL" id="TXR51664.1"/>
    </source>
</evidence>
<dbReference type="SUPFAM" id="SSF51679">
    <property type="entry name" value="Bacterial luciferase-like"/>
    <property type="match status" value="1"/>
</dbReference>
<dbReference type="PANTHER" id="PTHR30137">
    <property type="entry name" value="LUCIFERASE-LIKE MONOOXYGENASE"/>
    <property type="match status" value="1"/>
</dbReference>
<dbReference type="Gene3D" id="3.20.20.30">
    <property type="entry name" value="Luciferase-like domain"/>
    <property type="match status" value="2"/>
</dbReference>
<dbReference type="RefSeq" id="WP_147928458.1">
    <property type="nucleotide sequence ID" value="NZ_VKAC01000019.1"/>
</dbReference>
<dbReference type="GO" id="GO:0005829">
    <property type="term" value="C:cytosol"/>
    <property type="evidence" value="ECO:0007669"/>
    <property type="project" value="TreeGrafter"/>
</dbReference>
<accession>A0A5C8Z2X8</accession>
<protein>
    <submittedName>
        <fullName evidence="2">TIGR03620 family F420-dependent LLM class oxidoreductase</fullName>
    </submittedName>
</protein>
<dbReference type="GO" id="GO:0016705">
    <property type="term" value="F:oxidoreductase activity, acting on paired donors, with incorporation or reduction of molecular oxygen"/>
    <property type="evidence" value="ECO:0007669"/>
    <property type="project" value="InterPro"/>
</dbReference>
<comment type="caution">
    <text evidence="2">The sequence shown here is derived from an EMBL/GenBank/DDBJ whole genome shotgun (WGS) entry which is preliminary data.</text>
</comment>